<feature type="transmembrane region" description="Helical" evidence="1">
    <location>
        <begin position="171"/>
        <end position="191"/>
    </location>
</feature>
<feature type="transmembrane region" description="Helical" evidence="1">
    <location>
        <begin position="230"/>
        <end position="249"/>
    </location>
</feature>
<reference evidence="2 3" key="1">
    <citation type="submission" date="2021-11" db="EMBL/GenBank/DDBJ databases">
        <authorList>
            <person name="Huq M.A."/>
        </authorList>
    </citation>
    <scope>NUCLEOTIDE SEQUENCE [LARGE SCALE GENOMIC DNA]</scope>
    <source>
        <strain evidence="2 3">MAHUQ-52</strain>
    </source>
</reference>
<feature type="transmembrane region" description="Helical" evidence="1">
    <location>
        <begin position="6"/>
        <end position="30"/>
    </location>
</feature>
<protein>
    <submittedName>
        <fullName evidence="2">ZIP family zinc transporter</fullName>
    </submittedName>
</protein>
<feature type="transmembrane region" description="Helical" evidence="1">
    <location>
        <begin position="128"/>
        <end position="151"/>
    </location>
</feature>
<proteinExistence type="predicted"/>
<evidence type="ECO:0000313" key="2">
    <source>
        <dbReference type="EMBL" id="MCC6070359.1"/>
    </source>
</evidence>
<evidence type="ECO:0000256" key="1">
    <source>
        <dbReference type="SAM" id="Phobius"/>
    </source>
</evidence>
<keyword evidence="3" id="KW-1185">Reference proteome</keyword>
<evidence type="ECO:0000313" key="3">
    <source>
        <dbReference type="Proteomes" id="UP001198701"/>
    </source>
</evidence>
<dbReference type="EMBL" id="JAJHPV010000009">
    <property type="protein sequence ID" value="MCC6070359.1"/>
    <property type="molecule type" value="Genomic_DNA"/>
</dbReference>
<keyword evidence="1" id="KW-1133">Transmembrane helix</keyword>
<feature type="transmembrane region" description="Helical" evidence="1">
    <location>
        <begin position="203"/>
        <end position="224"/>
    </location>
</feature>
<accession>A0ABS8IPC7</accession>
<name>A0ABS8IPC7_9BURK</name>
<organism evidence="2 3">
    <name type="scientific">Massilia agrisoli</name>
    <dbReference type="NCBI Taxonomy" id="2892444"/>
    <lineage>
        <taxon>Bacteria</taxon>
        <taxon>Pseudomonadati</taxon>
        <taxon>Pseudomonadota</taxon>
        <taxon>Betaproteobacteria</taxon>
        <taxon>Burkholderiales</taxon>
        <taxon>Oxalobacteraceae</taxon>
        <taxon>Telluria group</taxon>
        <taxon>Massilia</taxon>
    </lineage>
</organism>
<dbReference type="RefSeq" id="WP_229431286.1">
    <property type="nucleotide sequence ID" value="NZ_JAJHPV010000009.1"/>
</dbReference>
<comment type="caution">
    <text evidence="2">The sequence shown here is derived from an EMBL/GenBank/DDBJ whole genome shotgun (WGS) entry which is preliminary data.</text>
</comment>
<gene>
    <name evidence="2" type="ORF">LMJ30_05210</name>
</gene>
<feature type="transmembrane region" description="Helical" evidence="1">
    <location>
        <begin position="37"/>
        <end position="55"/>
    </location>
</feature>
<feature type="transmembrane region" description="Helical" evidence="1">
    <location>
        <begin position="67"/>
        <end position="88"/>
    </location>
</feature>
<dbReference type="Proteomes" id="UP001198701">
    <property type="component" value="Unassembled WGS sequence"/>
</dbReference>
<sequence length="254" mass="25762">MTALPVWLQAGVWGLVAGSALVIGAVAGYFTRIPHRVIASIMALGSGVLIAALSFDLVDEAHKRGGFLASAVGFFVGAAIFTGANLYLAHRGAAARKLSGQQQPSETEEHGSGLAIALGALIDGIPEAIVIGVSMIASKTVSMVAVIAIFLSNIPEGLSSAAGMKRAGRTAWYVFGVWGGIAIVNGVAAALGNLLSIGLSEQVIAATMALAAGAILAMLVDTMIPEAFEVAQHYAGIIAVIGFLAAFYLSKISG</sequence>
<keyword evidence="1" id="KW-0472">Membrane</keyword>
<keyword evidence="1" id="KW-0812">Transmembrane</keyword>